<organism evidence="9">
    <name type="scientific">marine sediment metagenome</name>
    <dbReference type="NCBI Taxonomy" id="412755"/>
    <lineage>
        <taxon>unclassified sequences</taxon>
        <taxon>metagenomes</taxon>
        <taxon>ecological metagenomes</taxon>
    </lineage>
</organism>
<sequence>KLKPIDKLDNPRSEYKKYYAMTFFNGLGIGFIIPIFSIFFVDVHDFSPELVGLILGISGGITAVISGPSGALGDRIGRKPLMIIGIPIMVINTALLGFVSTFLLAAGFFWFRSIGLGLFLPNFRALQADIVLPKERGTIFGRVQTFFNIGAVIGPISGSYLYDLMQGRTMNVLGHKFIGEATPFVFTALFQSVMFFLVFILRYPKSNLTKETKIITNKIST</sequence>
<evidence type="ECO:0000313" key="9">
    <source>
        <dbReference type="EMBL" id="KKL49964.1"/>
    </source>
</evidence>
<accession>A0A0F9CLC8</accession>
<comment type="caution">
    <text evidence="9">The sequence shown here is derived from an EMBL/GenBank/DDBJ whole genome shotgun (WGS) entry which is preliminary data.</text>
</comment>
<feature type="transmembrane region" description="Helical" evidence="7">
    <location>
        <begin position="139"/>
        <end position="161"/>
    </location>
</feature>
<dbReference type="InterPro" id="IPR020846">
    <property type="entry name" value="MFS_dom"/>
</dbReference>
<feature type="non-terminal residue" evidence="9">
    <location>
        <position position="1"/>
    </location>
</feature>
<feature type="transmembrane region" description="Helical" evidence="7">
    <location>
        <begin position="53"/>
        <end position="73"/>
    </location>
</feature>
<dbReference type="InterPro" id="IPR011701">
    <property type="entry name" value="MFS"/>
</dbReference>
<evidence type="ECO:0000256" key="3">
    <source>
        <dbReference type="ARBA" id="ARBA00022475"/>
    </source>
</evidence>
<protein>
    <recommendedName>
        <fullName evidence="8">Major facilitator superfamily (MFS) profile domain-containing protein</fullName>
    </recommendedName>
</protein>
<dbReference type="PROSITE" id="PS50850">
    <property type="entry name" value="MFS"/>
    <property type="match status" value="1"/>
</dbReference>
<reference evidence="9" key="1">
    <citation type="journal article" date="2015" name="Nature">
        <title>Complex archaea that bridge the gap between prokaryotes and eukaryotes.</title>
        <authorList>
            <person name="Spang A."/>
            <person name="Saw J.H."/>
            <person name="Jorgensen S.L."/>
            <person name="Zaremba-Niedzwiedzka K."/>
            <person name="Martijn J."/>
            <person name="Lind A.E."/>
            <person name="van Eijk R."/>
            <person name="Schleper C."/>
            <person name="Guy L."/>
            <person name="Ettema T.J."/>
        </authorList>
    </citation>
    <scope>NUCLEOTIDE SEQUENCE</scope>
</reference>
<feature type="transmembrane region" description="Helical" evidence="7">
    <location>
        <begin position="181"/>
        <end position="201"/>
    </location>
</feature>
<evidence type="ECO:0000256" key="6">
    <source>
        <dbReference type="ARBA" id="ARBA00023136"/>
    </source>
</evidence>
<evidence type="ECO:0000256" key="5">
    <source>
        <dbReference type="ARBA" id="ARBA00022989"/>
    </source>
</evidence>
<dbReference type="InterPro" id="IPR050171">
    <property type="entry name" value="MFS_Transporters"/>
</dbReference>
<dbReference type="Pfam" id="PF07690">
    <property type="entry name" value="MFS_1"/>
    <property type="match status" value="1"/>
</dbReference>
<comment type="subcellular location">
    <subcellularLocation>
        <location evidence="1">Cell membrane</location>
        <topology evidence="1">Multi-pass membrane protein</topology>
    </subcellularLocation>
</comment>
<evidence type="ECO:0000256" key="7">
    <source>
        <dbReference type="SAM" id="Phobius"/>
    </source>
</evidence>
<gene>
    <name evidence="9" type="ORF">LCGC14_2310250</name>
</gene>
<keyword evidence="6 7" id="KW-0472">Membrane</keyword>
<dbReference type="PANTHER" id="PTHR23517">
    <property type="entry name" value="RESISTANCE PROTEIN MDTM, PUTATIVE-RELATED-RELATED"/>
    <property type="match status" value="1"/>
</dbReference>
<dbReference type="PANTHER" id="PTHR23517:SF3">
    <property type="entry name" value="INTEGRAL MEMBRANE TRANSPORT PROTEIN"/>
    <property type="match status" value="1"/>
</dbReference>
<keyword evidence="4 7" id="KW-0812">Transmembrane</keyword>
<dbReference type="EMBL" id="LAZR01032769">
    <property type="protein sequence ID" value="KKL49964.1"/>
    <property type="molecule type" value="Genomic_DNA"/>
</dbReference>
<feature type="domain" description="Major facilitator superfamily (MFS) profile" evidence="8">
    <location>
        <begin position="14"/>
        <end position="221"/>
    </location>
</feature>
<dbReference type="GO" id="GO:0022857">
    <property type="term" value="F:transmembrane transporter activity"/>
    <property type="evidence" value="ECO:0007669"/>
    <property type="project" value="InterPro"/>
</dbReference>
<evidence type="ECO:0000256" key="2">
    <source>
        <dbReference type="ARBA" id="ARBA00022448"/>
    </source>
</evidence>
<proteinExistence type="predicted"/>
<evidence type="ECO:0000259" key="8">
    <source>
        <dbReference type="PROSITE" id="PS50850"/>
    </source>
</evidence>
<dbReference type="SUPFAM" id="SSF103473">
    <property type="entry name" value="MFS general substrate transporter"/>
    <property type="match status" value="1"/>
</dbReference>
<name>A0A0F9CLC8_9ZZZZ</name>
<feature type="transmembrane region" description="Helical" evidence="7">
    <location>
        <begin position="109"/>
        <end position="127"/>
    </location>
</feature>
<dbReference type="AlphaFoldDB" id="A0A0F9CLC8"/>
<feature type="transmembrane region" description="Helical" evidence="7">
    <location>
        <begin position="80"/>
        <end position="103"/>
    </location>
</feature>
<evidence type="ECO:0000256" key="1">
    <source>
        <dbReference type="ARBA" id="ARBA00004651"/>
    </source>
</evidence>
<dbReference type="GO" id="GO:0005886">
    <property type="term" value="C:plasma membrane"/>
    <property type="evidence" value="ECO:0007669"/>
    <property type="project" value="UniProtKB-SubCell"/>
</dbReference>
<keyword evidence="3" id="KW-1003">Cell membrane</keyword>
<keyword evidence="5 7" id="KW-1133">Transmembrane helix</keyword>
<evidence type="ECO:0000256" key="4">
    <source>
        <dbReference type="ARBA" id="ARBA00022692"/>
    </source>
</evidence>
<feature type="transmembrane region" description="Helical" evidence="7">
    <location>
        <begin position="21"/>
        <end position="41"/>
    </location>
</feature>
<dbReference type="InterPro" id="IPR036259">
    <property type="entry name" value="MFS_trans_sf"/>
</dbReference>
<dbReference type="Gene3D" id="1.20.1250.20">
    <property type="entry name" value="MFS general substrate transporter like domains"/>
    <property type="match status" value="1"/>
</dbReference>
<keyword evidence="2" id="KW-0813">Transport</keyword>